<evidence type="ECO:0000259" key="5">
    <source>
        <dbReference type="PROSITE" id="PS50219"/>
    </source>
</evidence>
<dbReference type="PANTHER" id="PTHR46572:SF1">
    <property type="entry name" value="RHO1 GUANINE NUCLEOTIDE EXCHANGE FACTOR TUS1"/>
    <property type="match status" value="1"/>
</dbReference>
<dbReference type="InterPro" id="IPR000219">
    <property type="entry name" value="DH_dom"/>
</dbReference>
<dbReference type="SMART" id="SM00325">
    <property type="entry name" value="RhoGEF"/>
    <property type="match status" value="1"/>
</dbReference>
<protein>
    <submittedName>
        <fullName evidence="6">LAMI_0H01750g1_1</fullName>
    </submittedName>
</protein>
<feature type="domain" description="PH" evidence="3">
    <location>
        <begin position="739"/>
        <end position="908"/>
    </location>
</feature>
<dbReference type="InterPro" id="IPR057283">
    <property type="entry name" value="RGF3_WH"/>
</dbReference>
<dbReference type="Pfam" id="PF00780">
    <property type="entry name" value="CNH"/>
    <property type="match status" value="1"/>
</dbReference>
<dbReference type="PANTHER" id="PTHR46572">
    <property type="entry name" value="RHO1 GDP-GTP EXCHANGE PROTEIN 1-RELATED"/>
    <property type="match status" value="1"/>
</dbReference>
<evidence type="ECO:0000313" key="7">
    <source>
        <dbReference type="Proteomes" id="UP000191024"/>
    </source>
</evidence>
<dbReference type="PROSITE" id="PS50219">
    <property type="entry name" value="CNH"/>
    <property type="match status" value="1"/>
</dbReference>
<dbReference type="SUPFAM" id="SSF50729">
    <property type="entry name" value="PH domain-like"/>
    <property type="match status" value="1"/>
</dbReference>
<dbReference type="InterPro" id="IPR011993">
    <property type="entry name" value="PH-like_dom_sf"/>
</dbReference>
<accession>A0A1G4KDZ3</accession>
<sequence>MDRNDQRWREKELSLPKLPPLSPGNRMLPNNSRKSNVPIGWTPVMNSPLSPSDSEHNSPSSGSRFRSGRPPPPPLLSQIPYQQDTERRIKPDDHSKTASSTPLNRASRPSSSYASPFIGEDELRMHDYSAASTPTKIYKSPFMGDATGVYVKRTQSSTSTPKSRDFHDMEGSELFDSSLEGRNESLPSITFEARSPGENQPTLKALPSLPPRDKVALPGKQLPILPKLRTLNDSKDPLALESSFYKPPPRLHSDLRGSSDSRTVSGSISSYYSNTNYTFNEEDGRQSSFGSIVGGKPLQEAPSVIFPTQPFSIELLDENRLYQCYNVFFLSDVYEWLLKVYFEWFNEYVFHKIEFFQLVQLLLEFQLPHSCDQDLLDSNVDKIIESLVFQGAVRFQRDTVNHSDDEITFIVAGLNVQGVFPDLLPCYSPNGIQIHGDQDMLCYCPRCPKRISNLSRPDLKLSEVINKTVGHWTDYWQLKPDELAEINPREVKRQSLIFDLIVLEERSLNLANAAIEIYGRSFSPKLLPYDPEFFTLAFDTFTPLIDLHKEFLLGPILWKLKSKGKFIDGVGKIYLKWCNEAHDIYSRYAVSMAEVHEIITWEKEHDTNFAHWLKQLDESSEISRSKLYHDVVFFGGFFKSLQNIPLTLNSILKWTDPSSEDYEYLKMAITEIEKLSANVDRIHGEAADRRKITRLARQLLLYPGSSNSMVNYINVGDPKGLSETGNEKLDLRLNERSRRILKSGVLTRRRDLWLEGSPSFVVLLDNYLLITELSLKEGGEKYKLSERPVPIDYLSLESKEDVNWQHLDLNTGFENKYTSQPYSASLERPLPPSFPSRPVISKVKSSVPFIPKTLQGAVGMNSTEDFTEGSEGFKFKIRNTATNESFTFLCSSSDDRKAWIIAIIRAFKINQEKKDRKAFTMRCLTDAFAYDEREAPINLPVTPEGSEIDVALKCFYKTYGKLHSPLGINAQCSARFFYENQEFILCGLNGGVFMACADDLSSWKQILSLSKVSLLQVNLKLALLFTLADRRLCYFTLPSLICAYYDPNFYLTDGQLTGVLLREKVTFFKVADDFGNSRQLFYERKGKLVILTPEFDRITKAFKFFKFYKEFDLPSGAGGLTYITITDIVVFKKSFIACSSKGGILYNEAFNDSGIQLPSFAKDKGFKPQHHFSHHPFKTAVEKSAKKNSSRLKMAEYVKFDIAANMTLPVTCFKLAEDDFVLIYDEAVIKLNKHGEIPNWQTDIMVLDFFCTGAALQNDFLFLVGENLVQIYDLSVAIGADGKMNKLAPVQIIKSKKIKLISNQRDESTTVVLSHPLIPGRQCIFEFRPS</sequence>
<dbReference type="STRING" id="1230905.A0A1G4KDZ3"/>
<keyword evidence="1" id="KW-0344">Guanine-nucleotide releasing factor</keyword>
<feature type="region of interest" description="Disordered" evidence="2">
    <location>
        <begin position="193"/>
        <end position="213"/>
    </location>
</feature>
<feature type="region of interest" description="Disordered" evidence="2">
    <location>
        <begin position="1"/>
        <end position="116"/>
    </location>
</feature>
<dbReference type="EMBL" id="LT598468">
    <property type="protein sequence ID" value="SCV02668.1"/>
    <property type="molecule type" value="Genomic_DNA"/>
</dbReference>
<evidence type="ECO:0000256" key="2">
    <source>
        <dbReference type="SAM" id="MobiDB-lite"/>
    </source>
</evidence>
<evidence type="ECO:0000313" key="6">
    <source>
        <dbReference type="EMBL" id="SCV02668.1"/>
    </source>
</evidence>
<dbReference type="OrthoDB" id="660555at2759"/>
<dbReference type="SMART" id="SM00233">
    <property type="entry name" value="PH"/>
    <property type="match status" value="1"/>
</dbReference>
<name>A0A1G4KDZ3_9SACH</name>
<reference evidence="7" key="1">
    <citation type="submission" date="2016-03" db="EMBL/GenBank/DDBJ databases">
        <authorList>
            <person name="Devillers H."/>
        </authorList>
    </citation>
    <scope>NUCLEOTIDE SEQUENCE [LARGE SCALE GENOMIC DNA]</scope>
</reference>
<dbReference type="Pfam" id="PF00621">
    <property type="entry name" value="RhoGEF"/>
    <property type="match status" value="1"/>
</dbReference>
<dbReference type="Gene3D" id="2.30.29.30">
    <property type="entry name" value="Pleckstrin-homology domain (PH domain)/Phosphotyrosine-binding domain (PTB)"/>
    <property type="match status" value="1"/>
</dbReference>
<dbReference type="SMART" id="SM00036">
    <property type="entry name" value="CNH"/>
    <property type="match status" value="1"/>
</dbReference>
<dbReference type="PROSITE" id="PS50003">
    <property type="entry name" value="PH_DOMAIN"/>
    <property type="match status" value="1"/>
</dbReference>
<dbReference type="Gene3D" id="1.20.900.10">
    <property type="entry name" value="Dbl homology (DH) domain"/>
    <property type="match status" value="1"/>
</dbReference>
<feature type="compositionally biased region" description="Low complexity" evidence="2">
    <location>
        <begin position="105"/>
        <end position="116"/>
    </location>
</feature>
<evidence type="ECO:0000256" key="1">
    <source>
        <dbReference type="ARBA" id="ARBA00022658"/>
    </source>
</evidence>
<feature type="compositionally biased region" description="Basic and acidic residues" evidence="2">
    <location>
        <begin position="1"/>
        <end position="14"/>
    </location>
</feature>
<dbReference type="Proteomes" id="UP000191024">
    <property type="component" value="Chromosome H"/>
</dbReference>
<dbReference type="InterPro" id="IPR052233">
    <property type="entry name" value="Rho-type_GEFs"/>
</dbReference>
<evidence type="ECO:0000259" key="3">
    <source>
        <dbReference type="PROSITE" id="PS50003"/>
    </source>
</evidence>
<keyword evidence="7" id="KW-1185">Reference proteome</keyword>
<feature type="compositionally biased region" description="Basic and acidic residues" evidence="2">
    <location>
        <begin position="84"/>
        <end position="96"/>
    </location>
</feature>
<gene>
    <name evidence="6" type="ORF">LAMI_0H01750G</name>
</gene>
<feature type="domain" description="DH" evidence="4">
    <location>
        <begin position="492"/>
        <end position="682"/>
    </location>
</feature>
<feature type="domain" description="CNH" evidence="5">
    <location>
        <begin position="965"/>
        <end position="1308"/>
    </location>
</feature>
<dbReference type="PROSITE" id="PS50010">
    <property type="entry name" value="DH_2"/>
    <property type="match status" value="1"/>
</dbReference>
<dbReference type="InterPro" id="IPR001849">
    <property type="entry name" value="PH_domain"/>
</dbReference>
<dbReference type="InterPro" id="IPR001180">
    <property type="entry name" value="CNH_dom"/>
</dbReference>
<dbReference type="GO" id="GO:0005085">
    <property type="term" value="F:guanyl-nucleotide exchange factor activity"/>
    <property type="evidence" value="ECO:0007669"/>
    <property type="project" value="UniProtKB-KW"/>
</dbReference>
<evidence type="ECO:0000259" key="4">
    <source>
        <dbReference type="PROSITE" id="PS50010"/>
    </source>
</evidence>
<dbReference type="InterPro" id="IPR035899">
    <property type="entry name" value="DBL_dom_sf"/>
</dbReference>
<dbReference type="Pfam" id="PF23582">
    <property type="entry name" value="WHD_RGF3"/>
    <property type="match status" value="1"/>
</dbReference>
<organism evidence="6 7">
    <name type="scientific">Lachancea mirantina</name>
    <dbReference type="NCBI Taxonomy" id="1230905"/>
    <lineage>
        <taxon>Eukaryota</taxon>
        <taxon>Fungi</taxon>
        <taxon>Dikarya</taxon>
        <taxon>Ascomycota</taxon>
        <taxon>Saccharomycotina</taxon>
        <taxon>Saccharomycetes</taxon>
        <taxon>Saccharomycetales</taxon>
        <taxon>Saccharomycetaceae</taxon>
        <taxon>Lachancea</taxon>
    </lineage>
</organism>
<dbReference type="SUPFAM" id="SSF48065">
    <property type="entry name" value="DBL homology domain (DH-domain)"/>
    <property type="match status" value="1"/>
</dbReference>
<dbReference type="CDD" id="cd00160">
    <property type="entry name" value="RhoGEF"/>
    <property type="match status" value="1"/>
</dbReference>
<proteinExistence type="predicted"/>